<reference evidence="3" key="1">
    <citation type="journal article" date="2019" name="Int. J. Syst. Evol. Microbiol.">
        <title>The Global Catalogue of Microorganisms (GCM) 10K type strain sequencing project: providing services to taxonomists for standard genome sequencing and annotation.</title>
        <authorList>
            <consortium name="The Broad Institute Genomics Platform"/>
            <consortium name="The Broad Institute Genome Sequencing Center for Infectious Disease"/>
            <person name="Wu L."/>
            <person name="Ma J."/>
        </authorList>
    </citation>
    <scope>NUCLEOTIDE SEQUENCE [LARGE SCALE GENOMIC DNA]</scope>
    <source>
        <strain evidence="3">JCM 17564</strain>
    </source>
</reference>
<dbReference type="SUPFAM" id="SSF52980">
    <property type="entry name" value="Restriction endonuclease-like"/>
    <property type="match status" value="1"/>
</dbReference>
<protein>
    <recommendedName>
        <fullName evidence="1">DUF559 domain-containing protein</fullName>
    </recommendedName>
</protein>
<dbReference type="Proteomes" id="UP001424459">
    <property type="component" value="Unassembled WGS sequence"/>
</dbReference>
<dbReference type="CDD" id="cd01038">
    <property type="entry name" value="Endonuclease_DUF559"/>
    <property type="match status" value="1"/>
</dbReference>
<gene>
    <name evidence="2" type="ORF">GCM10022281_20620</name>
</gene>
<dbReference type="EMBL" id="BAABBR010000001">
    <property type="protein sequence ID" value="GAA4039629.1"/>
    <property type="molecule type" value="Genomic_DNA"/>
</dbReference>
<dbReference type="InterPro" id="IPR047216">
    <property type="entry name" value="Endonuclease_DUF559_bact"/>
</dbReference>
<dbReference type="InterPro" id="IPR007569">
    <property type="entry name" value="DUF559"/>
</dbReference>
<keyword evidence="3" id="KW-1185">Reference proteome</keyword>
<dbReference type="PANTHER" id="PTHR38590:SF1">
    <property type="entry name" value="BLL0828 PROTEIN"/>
    <property type="match status" value="1"/>
</dbReference>
<evidence type="ECO:0000259" key="1">
    <source>
        <dbReference type="Pfam" id="PF04480"/>
    </source>
</evidence>
<evidence type="ECO:0000313" key="3">
    <source>
        <dbReference type="Proteomes" id="UP001424459"/>
    </source>
</evidence>
<organism evidence="2 3">
    <name type="scientific">Sphingomonas rosea</name>
    <dbReference type="NCBI Taxonomy" id="335605"/>
    <lineage>
        <taxon>Bacteria</taxon>
        <taxon>Pseudomonadati</taxon>
        <taxon>Pseudomonadota</taxon>
        <taxon>Alphaproteobacteria</taxon>
        <taxon>Sphingomonadales</taxon>
        <taxon>Sphingomonadaceae</taxon>
        <taxon>Sphingomonas</taxon>
    </lineage>
</organism>
<evidence type="ECO:0000313" key="2">
    <source>
        <dbReference type="EMBL" id="GAA4039629.1"/>
    </source>
</evidence>
<comment type="caution">
    <text evidence="2">The sequence shown here is derived from an EMBL/GenBank/DDBJ whole genome shotgun (WGS) entry which is preliminary data.</text>
</comment>
<dbReference type="Gene3D" id="3.40.960.10">
    <property type="entry name" value="VSR Endonuclease"/>
    <property type="match status" value="1"/>
</dbReference>
<dbReference type="PANTHER" id="PTHR38590">
    <property type="entry name" value="BLL0828 PROTEIN"/>
    <property type="match status" value="1"/>
</dbReference>
<accession>A0ABP7UBB1</accession>
<feature type="domain" description="DUF559" evidence="1">
    <location>
        <begin position="2"/>
        <end position="69"/>
    </location>
</feature>
<sequence>MPVGPFITDFLCRERGLVIELDGGQHAESVSDTMRTEFLRSEGLTVMRFWNHDVLGNMDGVLSVILAKLDGLPSWSRRAHPQPLPQAGGE</sequence>
<name>A0ABP7UBB1_9SPHN</name>
<dbReference type="Pfam" id="PF04480">
    <property type="entry name" value="DUF559"/>
    <property type="match status" value="1"/>
</dbReference>
<proteinExistence type="predicted"/>
<dbReference type="InterPro" id="IPR011335">
    <property type="entry name" value="Restrct_endonuc-II-like"/>
</dbReference>